<dbReference type="SUPFAM" id="SSF57903">
    <property type="entry name" value="FYVE/PHD zinc finger"/>
    <property type="match status" value="1"/>
</dbReference>
<protein>
    <recommendedName>
        <fullName evidence="5">Zinc finger PHD-type domain-containing protein</fullName>
    </recommendedName>
</protein>
<keyword evidence="1" id="KW-0479">Metal-binding</keyword>
<dbReference type="EMBL" id="KB456261">
    <property type="protein sequence ID" value="EMF15097.1"/>
    <property type="molecule type" value="Genomic_DNA"/>
</dbReference>
<evidence type="ECO:0000256" key="3">
    <source>
        <dbReference type="ARBA" id="ARBA00022833"/>
    </source>
</evidence>
<proteinExistence type="predicted"/>
<reference evidence="6 7" key="1">
    <citation type="journal article" date="2012" name="PLoS Pathog.">
        <title>Diverse lifestyles and strategies of plant pathogenesis encoded in the genomes of eighteen Dothideomycetes fungi.</title>
        <authorList>
            <person name="Ohm R.A."/>
            <person name="Feau N."/>
            <person name="Henrissat B."/>
            <person name="Schoch C.L."/>
            <person name="Horwitz B.A."/>
            <person name="Barry K.W."/>
            <person name="Condon B.J."/>
            <person name="Copeland A.C."/>
            <person name="Dhillon B."/>
            <person name="Glaser F."/>
            <person name="Hesse C.N."/>
            <person name="Kosti I."/>
            <person name="LaButti K."/>
            <person name="Lindquist E.A."/>
            <person name="Lucas S."/>
            <person name="Salamov A.A."/>
            <person name="Bradshaw R.E."/>
            <person name="Ciuffetti L."/>
            <person name="Hamelin R.C."/>
            <person name="Kema G.H.J."/>
            <person name="Lawrence C."/>
            <person name="Scott J.A."/>
            <person name="Spatafora J.W."/>
            <person name="Turgeon B.G."/>
            <person name="de Wit P.J.G.M."/>
            <person name="Zhong S."/>
            <person name="Goodwin S.B."/>
            <person name="Grigoriev I.V."/>
        </authorList>
    </citation>
    <scope>NUCLEOTIDE SEQUENCE [LARGE SCALE GENOMIC DNA]</scope>
    <source>
        <strain evidence="6 7">SO2202</strain>
    </source>
</reference>
<feature type="region of interest" description="Disordered" evidence="4">
    <location>
        <begin position="120"/>
        <end position="143"/>
    </location>
</feature>
<evidence type="ECO:0000313" key="7">
    <source>
        <dbReference type="Proteomes" id="UP000016931"/>
    </source>
</evidence>
<feature type="compositionally biased region" description="Polar residues" evidence="4">
    <location>
        <begin position="231"/>
        <end position="241"/>
    </location>
</feature>
<evidence type="ECO:0000259" key="5">
    <source>
        <dbReference type="SMART" id="SM00249"/>
    </source>
</evidence>
<dbReference type="GeneID" id="27904675"/>
<dbReference type="RefSeq" id="XP_016763218.1">
    <property type="nucleotide sequence ID" value="XM_016907538.1"/>
</dbReference>
<feature type="region of interest" description="Disordered" evidence="4">
    <location>
        <begin position="49"/>
        <end position="88"/>
    </location>
</feature>
<dbReference type="HOGENOM" id="CLU_507307_0_0_1"/>
<sequence>MASSQVPHYDTMVIIKDEPQDDDFLMPDAAALPTAPTLRVHQGLQTGRHLTVSDNGEPSASKGRQAHPPPPPSSNRAKAPDGGPHNSMCFEEPYLSRPQFHRLICGHDIATVAVERCGANCHPPSRPTGSDQKPDNMRFECPDPQCKRRANVLPSFDQKTRRRKYGRVCVLAHVRGRDSEADKAWDEEKGRQNHHSARTRAARSFGRKTSRSPSPKRGQISGPRGDRPETRSNLMRPNATEQDLGRVRPAVVFSELEIARMGPTQMKKKLSVACYERRVKQSRPVPGPAFTEPEGPSKDWDAVPVGDQDNAEVEAAEEDHAEEEDELHCVCRSSDCQWMVECNRCDEPFHPGCIGKGAHDAAQYELPSRDLLFEFDAKNSTSEFLCLFCEAHGKVEAGIRDQRRKMAEHFKRSELLLQFHSKLMARKQTALDRAQGQEQEDTVTAFFASIEQEMNECGSLQLRDWRALLTKALEVPLAPPRIRKRGAAEVEPEEAGSALAVPSRDNAEPPRKRQAYMEGEEVTLPIIPPKQAPIVRM</sequence>
<dbReference type="InterPro" id="IPR011011">
    <property type="entry name" value="Znf_FYVE_PHD"/>
</dbReference>
<organism evidence="6 7">
    <name type="scientific">Sphaerulina musiva (strain SO2202)</name>
    <name type="common">Poplar stem canker fungus</name>
    <name type="synonym">Septoria musiva</name>
    <dbReference type="NCBI Taxonomy" id="692275"/>
    <lineage>
        <taxon>Eukaryota</taxon>
        <taxon>Fungi</taxon>
        <taxon>Dikarya</taxon>
        <taxon>Ascomycota</taxon>
        <taxon>Pezizomycotina</taxon>
        <taxon>Dothideomycetes</taxon>
        <taxon>Dothideomycetidae</taxon>
        <taxon>Mycosphaerellales</taxon>
        <taxon>Mycosphaerellaceae</taxon>
        <taxon>Sphaerulina</taxon>
    </lineage>
</organism>
<feature type="compositionally biased region" description="Basic residues" evidence="4">
    <location>
        <begin position="192"/>
        <end position="210"/>
    </location>
</feature>
<feature type="domain" description="Zinc finger PHD-type" evidence="5">
    <location>
        <begin position="328"/>
        <end position="390"/>
    </location>
</feature>
<evidence type="ECO:0000256" key="1">
    <source>
        <dbReference type="ARBA" id="ARBA00022723"/>
    </source>
</evidence>
<feature type="region of interest" description="Disordered" evidence="4">
    <location>
        <begin position="179"/>
        <end position="246"/>
    </location>
</feature>
<keyword evidence="2" id="KW-0863">Zinc-finger</keyword>
<evidence type="ECO:0000256" key="4">
    <source>
        <dbReference type="SAM" id="MobiDB-lite"/>
    </source>
</evidence>
<accession>M3B5M8</accession>
<evidence type="ECO:0000256" key="2">
    <source>
        <dbReference type="ARBA" id="ARBA00022771"/>
    </source>
</evidence>
<evidence type="ECO:0000313" key="6">
    <source>
        <dbReference type="EMBL" id="EMF15097.1"/>
    </source>
</evidence>
<dbReference type="AlphaFoldDB" id="M3B5M8"/>
<dbReference type="eggNOG" id="ENOG502R1A2">
    <property type="taxonomic scope" value="Eukaryota"/>
</dbReference>
<dbReference type="InterPro" id="IPR001965">
    <property type="entry name" value="Znf_PHD"/>
</dbReference>
<feature type="compositionally biased region" description="Basic and acidic residues" evidence="4">
    <location>
        <begin position="132"/>
        <end position="141"/>
    </location>
</feature>
<dbReference type="PROSITE" id="PS01359">
    <property type="entry name" value="ZF_PHD_1"/>
    <property type="match status" value="1"/>
</dbReference>
<dbReference type="InterPro" id="IPR013083">
    <property type="entry name" value="Znf_RING/FYVE/PHD"/>
</dbReference>
<name>M3B5M8_SPHMS</name>
<dbReference type="GO" id="GO:0008270">
    <property type="term" value="F:zinc ion binding"/>
    <property type="evidence" value="ECO:0007669"/>
    <property type="project" value="UniProtKB-KW"/>
</dbReference>
<keyword evidence="7" id="KW-1185">Reference proteome</keyword>
<dbReference type="OrthoDB" id="3632962at2759"/>
<feature type="compositionally biased region" description="Basic and acidic residues" evidence="4">
    <location>
        <begin position="179"/>
        <end position="191"/>
    </location>
</feature>
<dbReference type="Gene3D" id="3.30.40.10">
    <property type="entry name" value="Zinc/RING finger domain, C3HC4 (zinc finger)"/>
    <property type="match status" value="1"/>
</dbReference>
<dbReference type="InterPro" id="IPR019786">
    <property type="entry name" value="Zinc_finger_PHD-type_CS"/>
</dbReference>
<dbReference type="SMART" id="SM00249">
    <property type="entry name" value="PHD"/>
    <property type="match status" value="1"/>
</dbReference>
<feature type="region of interest" description="Disordered" evidence="4">
    <location>
        <begin position="485"/>
        <end position="520"/>
    </location>
</feature>
<dbReference type="Proteomes" id="UP000016931">
    <property type="component" value="Unassembled WGS sequence"/>
</dbReference>
<gene>
    <name evidence="6" type="ORF">SEPMUDRAFT_154002</name>
</gene>
<keyword evidence="3" id="KW-0862">Zinc</keyword>